<keyword evidence="2" id="KW-1185">Reference proteome</keyword>
<organism evidence="1 2">
    <name type="scientific">Corallococcus coralloides (strain ATCC 25202 / DSM 2259 / NBRC 100086 / M2)</name>
    <name type="common">Myxococcus coralloides</name>
    <dbReference type="NCBI Taxonomy" id="1144275"/>
    <lineage>
        <taxon>Bacteria</taxon>
        <taxon>Pseudomonadati</taxon>
        <taxon>Myxococcota</taxon>
        <taxon>Myxococcia</taxon>
        <taxon>Myxococcales</taxon>
        <taxon>Cystobacterineae</taxon>
        <taxon>Myxococcaceae</taxon>
        <taxon>Corallococcus</taxon>
    </lineage>
</organism>
<proteinExistence type="predicted"/>
<dbReference type="Proteomes" id="UP000007587">
    <property type="component" value="Chromosome"/>
</dbReference>
<dbReference type="RefSeq" id="WP_014398264.1">
    <property type="nucleotide sequence ID" value="NC_017030.1"/>
</dbReference>
<dbReference type="KEGG" id="ccx:COCOR_05474"/>
<dbReference type="eggNOG" id="COG2849">
    <property type="taxonomic scope" value="Bacteria"/>
</dbReference>
<reference evidence="1 2" key="1">
    <citation type="journal article" date="2012" name="J. Bacteriol.">
        <title>Complete Genome Sequence of the Fruiting Myxobacterium Corallococcus coralloides DSM 2259.</title>
        <authorList>
            <person name="Huntley S."/>
            <person name="Zhang Y."/>
            <person name="Treuner-Lange A."/>
            <person name="Kneip S."/>
            <person name="Sensen C.W."/>
            <person name="Sogaard-Andersen L."/>
        </authorList>
    </citation>
    <scope>NUCLEOTIDE SEQUENCE [LARGE SCALE GENOMIC DNA]</scope>
    <source>
        <strain evidence="2">ATCC 25202 / DSM 2259 / NBRC 100086 / M2</strain>
    </source>
</reference>
<dbReference type="AlphaFoldDB" id="H8MZ38"/>
<accession>H8MZ38</accession>
<evidence type="ECO:0008006" key="3">
    <source>
        <dbReference type="Google" id="ProtNLM"/>
    </source>
</evidence>
<evidence type="ECO:0000313" key="2">
    <source>
        <dbReference type="Proteomes" id="UP000007587"/>
    </source>
</evidence>
<dbReference type="HOGENOM" id="CLU_1851759_0_0_7"/>
<dbReference type="SUPFAM" id="SSF82185">
    <property type="entry name" value="Histone H3 K4-specific methyltransferase SET7/9 N-terminal domain"/>
    <property type="match status" value="1"/>
</dbReference>
<dbReference type="InParanoid" id="H8MZ38"/>
<gene>
    <name evidence="1" type="ordered locus">COCOR_05474</name>
</gene>
<evidence type="ECO:0000313" key="1">
    <source>
        <dbReference type="EMBL" id="AFE06393.1"/>
    </source>
</evidence>
<name>H8MZ38_CORCM</name>
<dbReference type="STRING" id="1144275.COCOR_05474"/>
<sequence>MRLKTYDDLTWEAEQVFLHDVPFTGSIYVESSSGVPIEETFYVDGLRQGPERTWHESGLLAEEVFYWRNRWHGTSRAWLADGTMIEDCVYLHGVCVVERRWSHSGQLKKDWRSSPDDPAFDLIARIREADGDGPPIDW</sequence>
<dbReference type="Gene3D" id="2.20.110.10">
    <property type="entry name" value="Histone H3 K4-specific methyltransferase SET7/9 N-terminal domain"/>
    <property type="match status" value="1"/>
</dbReference>
<dbReference type="EMBL" id="CP003389">
    <property type="protein sequence ID" value="AFE06393.1"/>
    <property type="molecule type" value="Genomic_DNA"/>
</dbReference>
<protein>
    <recommendedName>
        <fullName evidence="3">Antitoxin YwqK</fullName>
    </recommendedName>
</protein>
<dbReference type="OrthoDB" id="5861954at2"/>
<reference evidence="2" key="2">
    <citation type="submission" date="2012-03" db="EMBL/GenBank/DDBJ databases">
        <title>Genome sequence of the fruiting myxobacterium Corallococcus coralloides DSM 2259.</title>
        <authorList>
            <person name="Huntley S."/>
            <person name="Zhang Y."/>
            <person name="Treuner-Lange A."/>
            <person name="Sensen C.W."/>
            <person name="Sogaard-Andersen L."/>
        </authorList>
    </citation>
    <scope>NUCLEOTIDE SEQUENCE [LARGE SCALE GENOMIC DNA]</scope>
    <source>
        <strain evidence="2">ATCC 25202 / DSM 2259 / NBRC 100086 / M2</strain>
    </source>
</reference>